<feature type="transmembrane region" description="Helical" evidence="7">
    <location>
        <begin position="97"/>
        <end position="119"/>
    </location>
</feature>
<dbReference type="Proteomes" id="UP000748752">
    <property type="component" value="Unassembled WGS sequence"/>
</dbReference>
<dbReference type="PANTHER" id="PTHR43021">
    <property type="entry name" value="NA(+)/H(+) ANTIPORTER-RELATED"/>
    <property type="match status" value="1"/>
</dbReference>
<keyword evidence="3 7" id="KW-0812">Transmembrane</keyword>
<evidence type="ECO:0000256" key="5">
    <source>
        <dbReference type="ARBA" id="ARBA00023065"/>
    </source>
</evidence>
<protein>
    <recommendedName>
        <fullName evidence="8">Cation/H+ exchanger transmembrane domain-containing protein</fullName>
    </recommendedName>
</protein>
<feature type="transmembrane region" description="Helical" evidence="7">
    <location>
        <begin position="231"/>
        <end position="261"/>
    </location>
</feature>
<feature type="transmembrane region" description="Helical" evidence="7">
    <location>
        <begin position="157"/>
        <end position="180"/>
    </location>
</feature>
<evidence type="ECO:0000313" key="9">
    <source>
        <dbReference type="EMBL" id="MBK1631831.1"/>
    </source>
</evidence>
<comment type="caution">
    <text evidence="9">The sequence shown here is derived from an EMBL/GenBank/DDBJ whole genome shotgun (WGS) entry which is preliminary data.</text>
</comment>
<keyword evidence="6 7" id="KW-0472">Membrane</keyword>
<organism evidence="9 10">
    <name type="scientific">Thiohalocapsa halophila</name>
    <dbReference type="NCBI Taxonomy" id="69359"/>
    <lineage>
        <taxon>Bacteria</taxon>
        <taxon>Pseudomonadati</taxon>
        <taxon>Pseudomonadota</taxon>
        <taxon>Gammaproteobacteria</taxon>
        <taxon>Chromatiales</taxon>
        <taxon>Chromatiaceae</taxon>
        <taxon>Thiohalocapsa</taxon>
    </lineage>
</organism>
<evidence type="ECO:0000256" key="2">
    <source>
        <dbReference type="ARBA" id="ARBA00022449"/>
    </source>
</evidence>
<keyword evidence="10" id="KW-1185">Reference proteome</keyword>
<accession>A0ABS1CIU2</accession>
<feature type="transmembrane region" description="Helical" evidence="7">
    <location>
        <begin position="12"/>
        <end position="31"/>
    </location>
</feature>
<evidence type="ECO:0000256" key="3">
    <source>
        <dbReference type="ARBA" id="ARBA00022692"/>
    </source>
</evidence>
<dbReference type="Gene3D" id="1.20.1530.20">
    <property type="match status" value="1"/>
</dbReference>
<comment type="subcellular location">
    <subcellularLocation>
        <location evidence="1">Membrane</location>
        <topology evidence="1">Multi-pass membrane protein</topology>
    </subcellularLocation>
</comment>
<name>A0ABS1CIU2_9GAMM</name>
<keyword evidence="4 7" id="KW-1133">Transmembrane helix</keyword>
<feature type="transmembrane region" description="Helical" evidence="7">
    <location>
        <begin position="40"/>
        <end position="59"/>
    </location>
</feature>
<dbReference type="InterPro" id="IPR006153">
    <property type="entry name" value="Cation/H_exchanger_TM"/>
</dbReference>
<feature type="transmembrane region" description="Helical" evidence="7">
    <location>
        <begin position="125"/>
        <end position="145"/>
    </location>
</feature>
<feature type="domain" description="Cation/H+ exchanger transmembrane" evidence="8">
    <location>
        <begin position="21"/>
        <end position="387"/>
    </location>
</feature>
<feature type="transmembrane region" description="Helical" evidence="7">
    <location>
        <begin position="332"/>
        <end position="359"/>
    </location>
</feature>
<dbReference type="EMBL" id="NRRV01000033">
    <property type="protein sequence ID" value="MBK1631831.1"/>
    <property type="molecule type" value="Genomic_DNA"/>
</dbReference>
<keyword evidence="2" id="KW-0813">Transport</keyword>
<feature type="transmembrane region" description="Helical" evidence="7">
    <location>
        <begin position="365"/>
        <end position="389"/>
    </location>
</feature>
<gene>
    <name evidence="9" type="ORF">CKO31_14015</name>
</gene>
<feature type="transmembrane region" description="Helical" evidence="7">
    <location>
        <begin position="65"/>
        <end position="85"/>
    </location>
</feature>
<reference evidence="9 10" key="1">
    <citation type="journal article" date="2020" name="Microorganisms">
        <title>Osmotic Adaptation and Compatible Solute Biosynthesis of Phototrophic Bacteria as Revealed from Genome Analyses.</title>
        <authorList>
            <person name="Imhoff J.F."/>
            <person name="Rahn T."/>
            <person name="Kunzel S."/>
            <person name="Keller A."/>
            <person name="Neulinger S.C."/>
        </authorList>
    </citation>
    <scope>NUCLEOTIDE SEQUENCE [LARGE SCALE GENOMIC DNA]</scope>
    <source>
        <strain evidence="9 10">DSM 6210</strain>
    </source>
</reference>
<evidence type="ECO:0000256" key="4">
    <source>
        <dbReference type="ARBA" id="ARBA00022989"/>
    </source>
</evidence>
<evidence type="ECO:0000256" key="7">
    <source>
        <dbReference type="SAM" id="Phobius"/>
    </source>
</evidence>
<dbReference type="PANTHER" id="PTHR43021:SF2">
    <property type="entry name" value="CATION_H+ EXCHANGER DOMAIN-CONTAINING PROTEIN"/>
    <property type="match status" value="1"/>
</dbReference>
<evidence type="ECO:0000259" key="8">
    <source>
        <dbReference type="Pfam" id="PF00999"/>
    </source>
</evidence>
<feature type="transmembrane region" description="Helical" evidence="7">
    <location>
        <begin position="281"/>
        <end position="311"/>
    </location>
</feature>
<dbReference type="Pfam" id="PF00999">
    <property type="entry name" value="Na_H_Exchanger"/>
    <property type="match status" value="1"/>
</dbReference>
<evidence type="ECO:0000256" key="6">
    <source>
        <dbReference type="ARBA" id="ARBA00023136"/>
    </source>
</evidence>
<sequence>MDHGAQNAAQVAPMLITIGAIFIAGLLADLLGRHTPLPRVTLLLLAGVLVGPSVMDLLPPFTERWFPVLTNIALAMVGFLIGGQLTPNALRKLGRRVLVLSASKVLLASLFVGIGLLLAGAGLQAALLLAGIAPATAPAATYDVVHESGAEGEFTQTLLGLVAIDDAWGIMLFTVLFSIAQALAGDGGEAGELLGALWELTGAIALGAVLGLPMAWLTGRVREGEPTQAEALGFVMLCSGIALWLEVSYLLACVTLGAVVASRAKHHSRPFRAIEGIEWPYLILFFLLAGAALELASLQAVGLIGAVYILLRSAGLYAGAQLGGRLGGAPPRIYHWIGFAVLPQAGVALGLALVAAQSFPALESLILPTVFGSTVIFELLGPVATRFALRRAGEVPG</sequence>
<evidence type="ECO:0000313" key="10">
    <source>
        <dbReference type="Proteomes" id="UP000748752"/>
    </source>
</evidence>
<proteinExistence type="predicted"/>
<evidence type="ECO:0000256" key="1">
    <source>
        <dbReference type="ARBA" id="ARBA00004141"/>
    </source>
</evidence>
<keyword evidence="5" id="KW-0406">Ion transport</keyword>
<feature type="transmembrane region" description="Helical" evidence="7">
    <location>
        <begin position="200"/>
        <end position="219"/>
    </location>
</feature>
<dbReference type="InterPro" id="IPR038770">
    <property type="entry name" value="Na+/solute_symporter_sf"/>
</dbReference>
<keyword evidence="2" id="KW-0050">Antiport</keyword>